<comment type="caution">
    <text evidence="2">The sequence shown here is derived from an EMBL/GenBank/DDBJ whole genome shotgun (WGS) entry which is preliminary data.</text>
</comment>
<organism evidence="2 3">
    <name type="scientific">Datura stramonium</name>
    <name type="common">Jimsonweed</name>
    <name type="synonym">Common thornapple</name>
    <dbReference type="NCBI Taxonomy" id="4076"/>
    <lineage>
        <taxon>Eukaryota</taxon>
        <taxon>Viridiplantae</taxon>
        <taxon>Streptophyta</taxon>
        <taxon>Embryophyta</taxon>
        <taxon>Tracheophyta</taxon>
        <taxon>Spermatophyta</taxon>
        <taxon>Magnoliopsida</taxon>
        <taxon>eudicotyledons</taxon>
        <taxon>Gunneridae</taxon>
        <taxon>Pentapetalae</taxon>
        <taxon>asterids</taxon>
        <taxon>lamiids</taxon>
        <taxon>Solanales</taxon>
        <taxon>Solanaceae</taxon>
        <taxon>Solanoideae</taxon>
        <taxon>Datureae</taxon>
        <taxon>Datura</taxon>
    </lineage>
</organism>
<protein>
    <submittedName>
        <fullName evidence="2">Uncharacterized protein</fullName>
    </submittedName>
</protein>
<evidence type="ECO:0000313" key="3">
    <source>
        <dbReference type="Proteomes" id="UP000823775"/>
    </source>
</evidence>
<evidence type="ECO:0000256" key="1">
    <source>
        <dbReference type="SAM" id="MobiDB-lite"/>
    </source>
</evidence>
<name>A0ABS8TDM2_DATST</name>
<sequence>MAPKAKKGKGAASSSHGNDRSRMGEEAPTKDASMPPQPPREEVSLVSCDVVDEPEEQERLADYKKPFIVIDENEGDEKSLVMAKEMAKEKGKEKEVPKLLTPIQRPPLPFSKILKKKVEDVEVTAKEKFMAKVLAAVIIDELVTCLPQVSTASGRCHAGGVEGLLEMGLCAASRHIRTASSM</sequence>
<accession>A0ABS8TDM2</accession>
<dbReference type="Proteomes" id="UP000823775">
    <property type="component" value="Unassembled WGS sequence"/>
</dbReference>
<evidence type="ECO:0000313" key="2">
    <source>
        <dbReference type="EMBL" id="MCD7469565.1"/>
    </source>
</evidence>
<reference evidence="2 3" key="1">
    <citation type="journal article" date="2021" name="BMC Genomics">
        <title>Datura genome reveals duplications of psychoactive alkaloid biosynthetic genes and high mutation rate following tissue culture.</title>
        <authorList>
            <person name="Rajewski A."/>
            <person name="Carter-House D."/>
            <person name="Stajich J."/>
            <person name="Litt A."/>
        </authorList>
    </citation>
    <scope>NUCLEOTIDE SEQUENCE [LARGE SCALE GENOMIC DNA]</scope>
    <source>
        <strain evidence="2">AR-01</strain>
    </source>
</reference>
<gene>
    <name evidence="2" type="ORF">HAX54_008677</name>
</gene>
<keyword evidence="3" id="KW-1185">Reference proteome</keyword>
<feature type="region of interest" description="Disordered" evidence="1">
    <location>
        <begin position="1"/>
        <end position="46"/>
    </location>
</feature>
<feature type="compositionally biased region" description="Basic and acidic residues" evidence="1">
    <location>
        <begin position="17"/>
        <end position="29"/>
    </location>
</feature>
<proteinExistence type="predicted"/>
<dbReference type="EMBL" id="JACEIK010001455">
    <property type="protein sequence ID" value="MCD7469565.1"/>
    <property type="molecule type" value="Genomic_DNA"/>
</dbReference>